<comment type="similarity">
    <text evidence="5">Belongs to the protein kinase superfamily. STE Ser/Thr protein kinase family. MAP kinase kinase subfamily.</text>
</comment>
<evidence type="ECO:0000256" key="3">
    <source>
        <dbReference type="ARBA" id="ARBA00022777"/>
    </source>
</evidence>
<dbReference type="Pfam" id="PF00069">
    <property type="entry name" value="Pkinase"/>
    <property type="match status" value="1"/>
</dbReference>
<keyword evidence="4" id="KW-0067">ATP-binding</keyword>
<evidence type="ECO:0000256" key="1">
    <source>
        <dbReference type="ARBA" id="ARBA00022679"/>
    </source>
</evidence>
<dbReference type="Gene3D" id="1.10.510.10">
    <property type="entry name" value="Transferase(Phosphotransferase) domain 1"/>
    <property type="match status" value="1"/>
</dbReference>
<evidence type="ECO:0000256" key="2">
    <source>
        <dbReference type="ARBA" id="ARBA00022741"/>
    </source>
</evidence>
<organism evidence="11 12">
    <name type="scientific">Halobacteriovorax marinus</name>
    <dbReference type="NCBI Taxonomy" id="97084"/>
    <lineage>
        <taxon>Bacteria</taxon>
        <taxon>Pseudomonadati</taxon>
        <taxon>Bdellovibrionota</taxon>
        <taxon>Bacteriovoracia</taxon>
        <taxon>Bacteriovoracales</taxon>
        <taxon>Halobacteriovoraceae</taxon>
        <taxon>Halobacteriovorax</taxon>
    </lineage>
</organism>
<reference evidence="12" key="1">
    <citation type="journal article" date="2017" name="Proc. Natl. Acad. Sci. U.S.A.">
        <title>Simulation of Deepwater Horizon oil plume reveals substrate specialization within a complex community of hydrocarbon-degraders.</title>
        <authorList>
            <person name="Hu P."/>
            <person name="Dubinsky E.A."/>
            <person name="Probst A.J."/>
            <person name="Wang J."/>
            <person name="Sieber C.M.K."/>
            <person name="Tom L.M."/>
            <person name="Gardinali P."/>
            <person name="Banfield J.F."/>
            <person name="Atlas R.M."/>
            <person name="Andersen G.L."/>
        </authorList>
    </citation>
    <scope>NUCLEOTIDE SEQUENCE [LARGE SCALE GENOMIC DNA]</scope>
</reference>
<dbReference type="PROSITE" id="PS50011">
    <property type="entry name" value="PROTEIN_KINASE_DOM"/>
    <property type="match status" value="1"/>
</dbReference>
<proteinExistence type="inferred from homology"/>
<feature type="domain" description="Protein kinase" evidence="10">
    <location>
        <begin position="25"/>
        <end position="266"/>
    </location>
</feature>
<dbReference type="Proteomes" id="UP000196531">
    <property type="component" value="Unassembled WGS sequence"/>
</dbReference>
<keyword evidence="1" id="KW-0808">Transferase</keyword>
<evidence type="ECO:0000256" key="6">
    <source>
        <dbReference type="ARBA" id="ARBA00038999"/>
    </source>
</evidence>
<dbReference type="PANTHER" id="PTHR48013:SF9">
    <property type="entry name" value="DUAL SPECIFICITY MITOGEN-ACTIVATED PROTEIN KINASE KINASE 5"/>
    <property type="match status" value="1"/>
</dbReference>
<dbReference type="EMBL" id="MAAO01000001">
    <property type="protein sequence ID" value="OUS00303.1"/>
    <property type="molecule type" value="Genomic_DNA"/>
</dbReference>
<dbReference type="InterPro" id="IPR000719">
    <property type="entry name" value="Prot_kinase_dom"/>
</dbReference>
<accession>A0A1Y5FJT2</accession>
<comment type="catalytic activity">
    <reaction evidence="9">
        <text>L-tyrosyl-[protein] + ATP = O-phospho-L-tyrosyl-[protein] + ADP + H(+)</text>
        <dbReference type="Rhea" id="RHEA:10596"/>
        <dbReference type="Rhea" id="RHEA-COMP:10136"/>
        <dbReference type="Rhea" id="RHEA-COMP:20101"/>
        <dbReference type="ChEBI" id="CHEBI:15378"/>
        <dbReference type="ChEBI" id="CHEBI:30616"/>
        <dbReference type="ChEBI" id="CHEBI:46858"/>
        <dbReference type="ChEBI" id="CHEBI:61978"/>
        <dbReference type="ChEBI" id="CHEBI:456216"/>
        <dbReference type="EC" id="2.7.12.2"/>
    </reaction>
</comment>
<dbReference type="PANTHER" id="PTHR48013">
    <property type="entry name" value="DUAL SPECIFICITY MITOGEN-ACTIVATED PROTEIN KINASE KINASE 5-RELATED"/>
    <property type="match status" value="1"/>
</dbReference>
<protein>
    <recommendedName>
        <fullName evidence="6">mitogen-activated protein kinase kinase</fullName>
        <ecNumber evidence="6">2.7.12.2</ecNumber>
    </recommendedName>
</protein>
<evidence type="ECO:0000256" key="9">
    <source>
        <dbReference type="ARBA" id="ARBA00051693"/>
    </source>
</evidence>
<sequence>MRELKYNNSMELTLNDRKYLESKDFEKITELRTGNLSAIYTSERRGLPKVIKTIEINETPDSLQELTALIKVGSHNNICSIEDYFIHENRIFLILEYIKGVTLRDLILYMNTSIDSDFLGLAKCIIHEISSALNFAHERNVFHKDISLENIMITVDGAVKLIDFGISSTLNADYRTNFGRAKYLGDTDAQNLPLRDQYALGIVALETLKGRIYIDAWDKVIRHSINKDLQRINDNIENSLKMLLSNNYESLDEIAQMESDHIHRHVLSSYVEKCLLSTKPEADRARTEILTKNSISIAARGNSYGKYIAISLFAILTIALFVGTKYEILPIPVRSDSIDLYKENKKLALHPVKIIPYSFIKKEIESKDIPYISPVSLVSGSLLHGYVDQLTYKYCYDVIMSTLKKIKSNEYPTVNKIMLLTGKDLKDYTDTEIHIDVNAKEVCQATVNIKLKRINTLGLYHLR</sequence>
<comment type="catalytic activity">
    <reaction evidence="8">
        <text>L-threonyl-[protein] + ATP = O-phospho-L-threonyl-[protein] + ADP + H(+)</text>
        <dbReference type="Rhea" id="RHEA:46608"/>
        <dbReference type="Rhea" id="RHEA-COMP:11060"/>
        <dbReference type="Rhea" id="RHEA-COMP:11605"/>
        <dbReference type="ChEBI" id="CHEBI:15378"/>
        <dbReference type="ChEBI" id="CHEBI:30013"/>
        <dbReference type="ChEBI" id="CHEBI:30616"/>
        <dbReference type="ChEBI" id="CHEBI:61977"/>
        <dbReference type="ChEBI" id="CHEBI:456216"/>
        <dbReference type="EC" id="2.7.12.2"/>
    </reaction>
</comment>
<evidence type="ECO:0000256" key="8">
    <source>
        <dbReference type="ARBA" id="ARBA00049299"/>
    </source>
</evidence>
<keyword evidence="3" id="KW-0418">Kinase</keyword>
<evidence type="ECO:0000256" key="7">
    <source>
        <dbReference type="ARBA" id="ARBA00049014"/>
    </source>
</evidence>
<evidence type="ECO:0000256" key="4">
    <source>
        <dbReference type="ARBA" id="ARBA00022840"/>
    </source>
</evidence>
<dbReference type="InterPro" id="IPR008266">
    <property type="entry name" value="Tyr_kinase_AS"/>
</dbReference>
<comment type="catalytic activity">
    <reaction evidence="7">
        <text>L-seryl-[protein] + ATP = O-phospho-L-seryl-[protein] + ADP + H(+)</text>
        <dbReference type="Rhea" id="RHEA:17989"/>
        <dbReference type="Rhea" id="RHEA-COMP:9863"/>
        <dbReference type="Rhea" id="RHEA-COMP:11604"/>
        <dbReference type="ChEBI" id="CHEBI:15378"/>
        <dbReference type="ChEBI" id="CHEBI:29999"/>
        <dbReference type="ChEBI" id="CHEBI:30616"/>
        <dbReference type="ChEBI" id="CHEBI:83421"/>
        <dbReference type="ChEBI" id="CHEBI:456216"/>
        <dbReference type="EC" id="2.7.12.2"/>
    </reaction>
</comment>
<dbReference type="EC" id="2.7.12.2" evidence="6"/>
<dbReference type="InterPro" id="IPR011009">
    <property type="entry name" value="Kinase-like_dom_sf"/>
</dbReference>
<gene>
    <name evidence="11" type="ORF">A9Q84_00185</name>
</gene>
<evidence type="ECO:0000313" key="12">
    <source>
        <dbReference type="Proteomes" id="UP000196531"/>
    </source>
</evidence>
<evidence type="ECO:0000313" key="11">
    <source>
        <dbReference type="EMBL" id="OUS00303.1"/>
    </source>
</evidence>
<keyword evidence="2" id="KW-0547">Nucleotide-binding</keyword>
<evidence type="ECO:0000259" key="10">
    <source>
        <dbReference type="PROSITE" id="PS50011"/>
    </source>
</evidence>
<dbReference type="PROSITE" id="PS00109">
    <property type="entry name" value="PROTEIN_KINASE_TYR"/>
    <property type="match status" value="1"/>
</dbReference>
<name>A0A1Y5FJT2_9BACT</name>
<comment type="caution">
    <text evidence="11">The sequence shown here is derived from an EMBL/GenBank/DDBJ whole genome shotgun (WGS) entry which is preliminary data.</text>
</comment>
<evidence type="ECO:0000256" key="5">
    <source>
        <dbReference type="ARBA" id="ARBA00038035"/>
    </source>
</evidence>
<dbReference type="AlphaFoldDB" id="A0A1Y5FJT2"/>
<dbReference type="GO" id="GO:0004672">
    <property type="term" value="F:protein kinase activity"/>
    <property type="evidence" value="ECO:0007669"/>
    <property type="project" value="InterPro"/>
</dbReference>
<dbReference type="GO" id="GO:0005524">
    <property type="term" value="F:ATP binding"/>
    <property type="evidence" value="ECO:0007669"/>
    <property type="project" value="UniProtKB-KW"/>
</dbReference>
<dbReference type="SUPFAM" id="SSF56112">
    <property type="entry name" value="Protein kinase-like (PK-like)"/>
    <property type="match status" value="1"/>
</dbReference>